<gene>
    <name evidence="3" type="primary">rcsB_2</name>
    <name evidence="3" type="ORF">PS683_02846</name>
</gene>
<dbReference type="SUPFAM" id="SSF46894">
    <property type="entry name" value="C-terminal effector domain of the bipartite response regulators"/>
    <property type="match status" value="1"/>
</dbReference>
<accession>A0A5E6TDM0</accession>
<dbReference type="AlphaFoldDB" id="A0A5E6TDM0"/>
<keyword evidence="1" id="KW-0597">Phosphoprotein</keyword>
<dbReference type="Pfam" id="PF00196">
    <property type="entry name" value="GerE"/>
    <property type="match status" value="1"/>
</dbReference>
<dbReference type="PROSITE" id="PS50043">
    <property type="entry name" value="HTH_LUXR_2"/>
    <property type="match status" value="1"/>
</dbReference>
<dbReference type="EMBL" id="LR700644">
    <property type="protein sequence ID" value="VVM14539.1"/>
    <property type="molecule type" value="Genomic_DNA"/>
</dbReference>
<dbReference type="InterPro" id="IPR001789">
    <property type="entry name" value="Sig_transdc_resp-reg_receiver"/>
</dbReference>
<organism evidence="3">
    <name type="scientific">Pseudomonas fluorescens</name>
    <dbReference type="NCBI Taxonomy" id="294"/>
    <lineage>
        <taxon>Bacteria</taxon>
        <taxon>Pseudomonadati</taxon>
        <taxon>Pseudomonadota</taxon>
        <taxon>Gammaproteobacteria</taxon>
        <taxon>Pseudomonadales</taxon>
        <taxon>Pseudomonadaceae</taxon>
        <taxon>Pseudomonas</taxon>
    </lineage>
</organism>
<dbReference type="InterPro" id="IPR058245">
    <property type="entry name" value="NreC/VraR/RcsB-like_REC"/>
</dbReference>
<dbReference type="InterPro" id="IPR000792">
    <property type="entry name" value="Tscrpt_reg_LuxR_C"/>
</dbReference>
<dbReference type="Pfam" id="PF00072">
    <property type="entry name" value="Response_reg"/>
    <property type="match status" value="1"/>
</dbReference>
<dbReference type="PANTHER" id="PTHR45566">
    <property type="entry name" value="HTH-TYPE TRANSCRIPTIONAL REGULATOR YHJB-RELATED"/>
    <property type="match status" value="1"/>
</dbReference>
<dbReference type="GO" id="GO:0000160">
    <property type="term" value="P:phosphorelay signal transduction system"/>
    <property type="evidence" value="ECO:0007669"/>
    <property type="project" value="InterPro"/>
</dbReference>
<evidence type="ECO:0000256" key="2">
    <source>
        <dbReference type="ARBA" id="ARBA00023125"/>
    </source>
</evidence>
<dbReference type="InterPro" id="IPR051015">
    <property type="entry name" value="EvgA-like"/>
</dbReference>
<dbReference type="InterPro" id="IPR036388">
    <property type="entry name" value="WH-like_DNA-bd_sf"/>
</dbReference>
<dbReference type="Gene3D" id="1.10.10.10">
    <property type="entry name" value="Winged helix-like DNA-binding domain superfamily/Winged helix DNA-binding domain"/>
    <property type="match status" value="1"/>
</dbReference>
<dbReference type="CDD" id="cd17535">
    <property type="entry name" value="REC_NarL-like"/>
    <property type="match status" value="1"/>
</dbReference>
<evidence type="ECO:0000256" key="1">
    <source>
        <dbReference type="ARBA" id="ARBA00022553"/>
    </source>
</evidence>
<dbReference type="CDD" id="cd06170">
    <property type="entry name" value="LuxR_C_like"/>
    <property type="match status" value="1"/>
</dbReference>
<reference evidence="3" key="1">
    <citation type="submission" date="2019-09" db="EMBL/GenBank/DDBJ databases">
        <authorList>
            <person name="Chandra G."/>
            <person name="Truman W A."/>
        </authorList>
    </citation>
    <scope>NUCLEOTIDE SEQUENCE</scope>
    <source>
        <strain evidence="3">PS683</strain>
    </source>
</reference>
<dbReference type="GO" id="GO:0003677">
    <property type="term" value="F:DNA binding"/>
    <property type="evidence" value="ECO:0007669"/>
    <property type="project" value="UniProtKB-KW"/>
</dbReference>
<dbReference type="PROSITE" id="PS50110">
    <property type="entry name" value="RESPONSE_REGULATORY"/>
    <property type="match status" value="1"/>
</dbReference>
<dbReference type="InterPro" id="IPR016032">
    <property type="entry name" value="Sig_transdc_resp-reg_C-effctor"/>
</dbReference>
<dbReference type="SUPFAM" id="SSF52172">
    <property type="entry name" value="CheY-like"/>
    <property type="match status" value="1"/>
</dbReference>
<evidence type="ECO:0000313" key="3">
    <source>
        <dbReference type="EMBL" id="VVM14539.1"/>
    </source>
</evidence>
<dbReference type="SMART" id="SM00448">
    <property type="entry name" value="REC"/>
    <property type="match status" value="1"/>
</dbReference>
<dbReference type="GO" id="GO:0006355">
    <property type="term" value="P:regulation of DNA-templated transcription"/>
    <property type="evidence" value="ECO:0007669"/>
    <property type="project" value="InterPro"/>
</dbReference>
<dbReference type="PANTHER" id="PTHR45566:SF1">
    <property type="entry name" value="HTH-TYPE TRANSCRIPTIONAL REGULATOR YHJB-RELATED"/>
    <property type="match status" value="1"/>
</dbReference>
<protein>
    <submittedName>
        <fullName evidence="3">Transcriptional regulatory protein RcsB</fullName>
    </submittedName>
</protein>
<keyword evidence="2" id="KW-0238">DNA-binding</keyword>
<sequence length="215" mass="23025">MVSLMLRVIIADDHPIVRIGQKVVIEANGKCKVVGEADGPDQLLALLDRTPCDLLVTDFAMPGNQQADGYGLLSLMHRKYPAMPVILVTMFANVATLRASFTHGARAIVAKSASARELPQAIKAVSEGQTFVSECLRVQLVEAGTGDQQAVPQLSGKEREVVRMLASGLTVSQIAARVNRSISTISKQKSTAMSRLCISTDVDLFAYARSSGMVP</sequence>
<proteinExistence type="predicted"/>
<dbReference type="SMART" id="SM00421">
    <property type="entry name" value="HTH_LUXR"/>
    <property type="match status" value="1"/>
</dbReference>
<dbReference type="PRINTS" id="PR00038">
    <property type="entry name" value="HTHLUXR"/>
</dbReference>
<name>A0A5E6TDM0_PSEFL</name>
<dbReference type="InterPro" id="IPR011006">
    <property type="entry name" value="CheY-like_superfamily"/>
</dbReference>
<dbReference type="Gene3D" id="3.40.50.2300">
    <property type="match status" value="1"/>
</dbReference>